<protein>
    <submittedName>
        <fullName evidence="2">Uncharacterized protein</fullName>
    </submittedName>
</protein>
<dbReference type="AlphaFoldDB" id="A0AAW1P3D4"/>
<feature type="compositionally biased region" description="Low complexity" evidence="1">
    <location>
        <begin position="612"/>
        <end position="626"/>
    </location>
</feature>
<name>A0AAW1P3D4_9CHLO</name>
<evidence type="ECO:0000256" key="1">
    <source>
        <dbReference type="SAM" id="MobiDB-lite"/>
    </source>
</evidence>
<dbReference type="Proteomes" id="UP001465755">
    <property type="component" value="Unassembled WGS sequence"/>
</dbReference>
<reference evidence="2 3" key="1">
    <citation type="journal article" date="2024" name="Nat. Commun.">
        <title>Phylogenomics reveals the evolutionary origins of lichenization in chlorophyte algae.</title>
        <authorList>
            <person name="Puginier C."/>
            <person name="Libourel C."/>
            <person name="Otte J."/>
            <person name="Skaloud P."/>
            <person name="Haon M."/>
            <person name="Grisel S."/>
            <person name="Petersen M."/>
            <person name="Berrin J.G."/>
            <person name="Delaux P.M."/>
            <person name="Dal Grande F."/>
            <person name="Keller J."/>
        </authorList>
    </citation>
    <scope>NUCLEOTIDE SEQUENCE [LARGE SCALE GENOMIC DNA]</scope>
    <source>
        <strain evidence="2 3">SAG 2036</strain>
    </source>
</reference>
<sequence>MYTFELYTLQLYTLEPRSIGLLSEENLQVLDLLPELAHCVCDTAEEAASRLVELYQSETARVYRPADLVKLTPSNRSAYQTRLRVEQQLWGAHGLRLEAVEEGNVISAFWPISDLCPASDAVLQSTLQIVPLSMSVVLGASGAYQYLEFRLDKKVDNRAAGFKLGQVAAYIIVPDAQAVRLVGCQHAELGALLGKSVMLIPAEDVHRLGSKDGEQYTFRMRVDGSTVRRSSVSDPLQRWLLDLTASTEVVQQRFRKVLLDSMVFIDAAKQRTAQQGPGADLSDFYKQPPLQDMSVELRLDWDFEDAPEPCCAYLANGTGHKQRHACIGLRRALQSFGKAWEQAHPEVQKDWLRLKRFIPNLTDSYSPRDLGIQYKNDRAQADNILNFPFHLNLEYENYEQNTFTAVKLRLLFLQAGLVEPGPGVVFFRLIRPRNSYYSEAQLAPDGCLLDKEGKLFSGYTALALSSGCSNSHFQHYGGPDKLMHFQRPRAQSGGLQLRSPEAGKTLEALKTALDRASAKDPTLKTFKPPAEGTRTGAAIAFARSLAEQQEEDVIHTAEEEPESDAQDSPSADSSAPPAAAAPVPPPPPPPPAAAAAAEMHGVQAGTARDSRVASGSSSDGGAESESLVLPPPPQMHKRRRLILDSSSDDDE</sequence>
<organism evidence="2 3">
    <name type="scientific">Symbiochloris irregularis</name>
    <dbReference type="NCBI Taxonomy" id="706552"/>
    <lineage>
        <taxon>Eukaryota</taxon>
        <taxon>Viridiplantae</taxon>
        <taxon>Chlorophyta</taxon>
        <taxon>core chlorophytes</taxon>
        <taxon>Trebouxiophyceae</taxon>
        <taxon>Trebouxiales</taxon>
        <taxon>Trebouxiaceae</taxon>
        <taxon>Symbiochloris</taxon>
    </lineage>
</organism>
<feature type="compositionally biased region" description="Pro residues" evidence="1">
    <location>
        <begin position="582"/>
        <end position="592"/>
    </location>
</feature>
<comment type="caution">
    <text evidence="2">The sequence shown here is derived from an EMBL/GenBank/DDBJ whole genome shotgun (WGS) entry which is preliminary data.</text>
</comment>
<feature type="region of interest" description="Disordered" evidence="1">
    <location>
        <begin position="547"/>
        <end position="651"/>
    </location>
</feature>
<feature type="compositionally biased region" description="Low complexity" evidence="1">
    <location>
        <begin position="566"/>
        <end position="581"/>
    </location>
</feature>
<gene>
    <name evidence="2" type="ORF">WJX73_006380</name>
</gene>
<evidence type="ECO:0000313" key="3">
    <source>
        <dbReference type="Proteomes" id="UP001465755"/>
    </source>
</evidence>
<keyword evidence="3" id="KW-1185">Reference proteome</keyword>
<evidence type="ECO:0000313" key="2">
    <source>
        <dbReference type="EMBL" id="KAK9803116.1"/>
    </source>
</evidence>
<accession>A0AAW1P3D4</accession>
<dbReference type="EMBL" id="JALJOQ010000062">
    <property type="protein sequence ID" value="KAK9803116.1"/>
    <property type="molecule type" value="Genomic_DNA"/>
</dbReference>
<proteinExistence type="predicted"/>